<dbReference type="OrthoDB" id="10036721at2759"/>
<keyword evidence="4" id="KW-1185">Reference proteome</keyword>
<evidence type="ECO:0000313" key="3">
    <source>
        <dbReference type="EMBL" id="KAH6886214.1"/>
    </source>
</evidence>
<dbReference type="Pfam" id="PF21104">
    <property type="entry name" value="Glyco_hydro_78_N"/>
    <property type="match status" value="1"/>
</dbReference>
<gene>
    <name evidence="3" type="ORF">B0T10DRAFT_490842</name>
</gene>
<dbReference type="InterPro" id="IPR012341">
    <property type="entry name" value="6hp_glycosidase-like_sf"/>
</dbReference>
<sequence length="551" mass="61645">MASIAEEIIPTAWNRDFEKISDHLAPSLARWNRSPQRLVTFEADQAAYFGVRASPDNNGIDRLPSLAWGKGDEFVLDFGVHMVGYLSFKLNCVGANMDAPCRLRLTFGESPLDVTMPMDNVETWISTAWLPDEVINIDMCPEAVSLPRRYSFRFLRVQVVDTSPKFKVAFSDVECECVSAISQAHELDAVAFSSPLLRDIDHCSISTLRDCMQTVFEDGPRRDRRLWSGDLRLQALANYSTLRDFNLVKRCIFQFAAVIREDGSLPACVFEKPKLSPSSDYIVDYDALFASIVLDYVVESGDVSAGEMLWPTVLSCVKRSLAHVNPETNLFEVNRSEQWKFLDWAPTLDKNAGSHGVLIYCLKAVNKLATILEKEAPHLDTVEKMAKAARQFVSKDNVFISGTENQISYASAAWLVLAEALPEDVARSALLNTISHADAVKPLTPYLWHHVCDALVTVGCYDECLKIINDYWGGMVRAGADTFWECYDPQDARASPYGDVRNNSFCHAWSCTPTYLLRGKLLDAVSGKVTGKVTMGELDEQWIQRSVGQNE</sequence>
<feature type="domain" description="Alpha-L-rhamnosidase six-hairpin glycosidase" evidence="1">
    <location>
        <begin position="193"/>
        <end position="516"/>
    </location>
</feature>
<dbReference type="PANTHER" id="PTHR34987">
    <property type="entry name" value="C, PUTATIVE (AFU_ORTHOLOGUE AFUA_3G02880)-RELATED"/>
    <property type="match status" value="1"/>
</dbReference>
<evidence type="ECO:0000259" key="2">
    <source>
        <dbReference type="Pfam" id="PF21104"/>
    </source>
</evidence>
<comment type="caution">
    <text evidence="3">The sequence shown here is derived from an EMBL/GenBank/DDBJ whole genome shotgun (WGS) entry which is preliminary data.</text>
</comment>
<dbReference type="Gene3D" id="1.50.10.10">
    <property type="match status" value="1"/>
</dbReference>
<dbReference type="AlphaFoldDB" id="A0A9P8VZL0"/>
<reference evidence="3 4" key="1">
    <citation type="journal article" date="2021" name="Nat. Commun.">
        <title>Genetic determinants of endophytism in the Arabidopsis root mycobiome.</title>
        <authorList>
            <person name="Mesny F."/>
            <person name="Miyauchi S."/>
            <person name="Thiergart T."/>
            <person name="Pickel B."/>
            <person name="Atanasova L."/>
            <person name="Karlsson M."/>
            <person name="Huettel B."/>
            <person name="Barry K.W."/>
            <person name="Haridas S."/>
            <person name="Chen C."/>
            <person name="Bauer D."/>
            <person name="Andreopoulos W."/>
            <person name="Pangilinan J."/>
            <person name="LaButti K."/>
            <person name="Riley R."/>
            <person name="Lipzen A."/>
            <person name="Clum A."/>
            <person name="Drula E."/>
            <person name="Henrissat B."/>
            <person name="Kohler A."/>
            <person name="Grigoriev I.V."/>
            <person name="Martin F.M."/>
            <person name="Hacquard S."/>
        </authorList>
    </citation>
    <scope>NUCLEOTIDE SEQUENCE [LARGE SCALE GENOMIC DNA]</scope>
    <source>
        <strain evidence="3 4">MPI-CAGE-CH-0241</strain>
    </source>
</reference>
<evidence type="ECO:0000313" key="4">
    <source>
        <dbReference type="Proteomes" id="UP000777438"/>
    </source>
</evidence>
<protein>
    <submittedName>
        <fullName evidence="3">Alpha-L-rhamnosidase</fullName>
    </submittedName>
</protein>
<dbReference type="InterPro" id="IPR049164">
    <property type="entry name" value="Glyco_hydro_78_N"/>
</dbReference>
<dbReference type="EMBL" id="JAGPYM010000016">
    <property type="protein sequence ID" value="KAH6886214.1"/>
    <property type="molecule type" value="Genomic_DNA"/>
</dbReference>
<organism evidence="3 4">
    <name type="scientific">Thelonectria olida</name>
    <dbReference type="NCBI Taxonomy" id="1576542"/>
    <lineage>
        <taxon>Eukaryota</taxon>
        <taxon>Fungi</taxon>
        <taxon>Dikarya</taxon>
        <taxon>Ascomycota</taxon>
        <taxon>Pezizomycotina</taxon>
        <taxon>Sordariomycetes</taxon>
        <taxon>Hypocreomycetidae</taxon>
        <taxon>Hypocreales</taxon>
        <taxon>Nectriaceae</taxon>
        <taxon>Thelonectria</taxon>
    </lineage>
</organism>
<dbReference type="InterPro" id="IPR035396">
    <property type="entry name" value="Bac_rhamnosid6H"/>
</dbReference>
<dbReference type="GO" id="GO:0003824">
    <property type="term" value="F:catalytic activity"/>
    <property type="evidence" value="ECO:0007669"/>
    <property type="project" value="UniProtKB-ARBA"/>
</dbReference>
<dbReference type="Pfam" id="PF17389">
    <property type="entry name" value="Bac_rhamnosid6H"/>
    <property type="match status" value="1"/>
</dbReference>
<dbReference type="Proteomes" id="UP000777438">
    <property type="component" value="Unassembled WGS sequence"/>
</dbReference>
<name>A0A9P8VZL0_9HYPO</name>
<proteinExistence type="predicted"/>
<accession>A0A9P8VZL0</accession>
<dbReference type="InterPro" id="IPR008928">
    <property type="entry name" value="6-hairpin_glycosidase_sf"/>
</dbReference>
<evidence type="ECO:0000259" key="1">
    <source>
        <dbReference type="Pfam" id="PF17389"/>
    </source>
</evidence>
<feature type="domain" description="Glycosyl hydrolase family 78 alpha-rhamnosidase N-terminal" evidence="2">
    <location>
        <begin position="35"/>
        <end position="177"/>
    </location>
</feature>
<dbReference type="SUPFAM" id="SSF48208">
    <property type="entry name" value="Six-hairpin glycosidases"/>
    <property type="match status" value="1"/>
</dbReference>
<dbReference type="PANTHER" id="PTHR34987:SF4">
    <property type="entry name" value="ALPHA-L-RHAMNOSIDASE C-TERMINAL DOMAIN-CONTAINING PROTEIN"/>
    <property type="match status" value="1"/>
</dbReference>
<dbReference type="GO" id="GO:0005975">
    <property type="term" value="P:carbohydrate metabolic process"/>
    <property type="evidence" value="ECO:0007669"/>
    <property type="project" value="InterPro"/>
</dbReference>